<dbReference type="EMBL" id="LAZR01051699">
    <property type="protein sequence ID" value="KKK84601.1"/>
    <property type="molecule type" value="Genomic_DNA"/>
</dbReference>
<accession>A0A0F9BJN0</accession>
<protein>
    <submittedName>
        <fullName evidence="1">Uncharacterized protein</fullName>
    </submittedName>
</protein>
<sequence length="49" mass="5636">MTKPKPSEDDEICLMCRRPKSRHTHEEMLACSRKMKEFQKEKSGGAGIV</sequence>
<dbReference type="AlphaFoldDB" id="A0A0F9BJN0"/>
<name>A0A0F9BJN0_9ZZZZ</name>
<proteinExistence type="predicted"/>
<evidence type="ECO:0000313" key="1">
    <source>
        <dbReference type="EMBL" id="KKK84601.1"/>
    </source>
</evidence>
<reference evidence="1" key="1">
    <citation type="journal article" date="2015" name="Nature">
        <title>Complex archaea that bridge the gap between prokaryotes and eukaryotes.</title>
        <authorList>
            <person name="Spang A."/>
            <person name="Saw J.H."/>
            <person name="Jorgensen S.L."/>
            <person name="Zaremba-Niedzwiedzka K."/>
            <person name="Martijn J."/>
            <person name="Lind A.E."/>
            <person name="van Eijk R."/>
            <person name="Schleper C."/>
            <person name="Guy L."/>
            <person name="Ettema T.J."/>
        </authorList>
    </citation>
    <scope>NUCLEOTIDE SEQUENCE</scope>
</reference>
<organism evidence="1">
    <name type="scientific">marine sediment metagenome</name>
    <dbReference type="NCBI Taxonomy" id="412755"/>
    <lineage>
        <taxon>unclassified sequences</taxon>
        <taxon>metagenomes</taxon>
        <taxon>ecological metagenomes</taxon>
    </lineage>
</organism>
<gene>
    <name evidence="1" type="ORF">LCGC14_2781700</name>
</gene>
<comment type="caution">
    <text evidence="1">The sequence shown here is derived from an EMBL/GenBank/DDBJ whole genome shotgun (WGS) entry which is preliminary data.</text>
</comment>